<feature type="compositionally biased region" description="Basic and acidic residues" evidence="1">
    <location>
        <begin position="130"/>
        <end position="141"/>
    </location>
</feature>
<feature type="compositionally biased region" description="Polar residues" evidence="1">
    <location>
        <begin position="172"/>
        <end position="181"/>
    </location>
</feature>
<feature type="region of interest" description="Disordered" evidence="1">
    <location>
        <begin position="1"/>
        <end position="40"/>
    </location>
</feature>
<evidence type="ECO:0000256" key="1">
    <source>
        <dbReference type="SAM" id="MobiDB-lite"/>
    </source>
</evidence>
<comment type="caution">
    <text evidence="2">The sequence shown here is derived from an EMBL/GenBank/DDBJ whole genome shotgun (WGS) entry which is preliminary data.</text>
</comment>
<feature type="compositionally biased region" description="Low complexity" evidence="1">
    <location>
        <begin position="517"/>
        <end position="530"/>
    </location>
</feature>
<reference evidence="2 3" key="1">
    <citation type="journal article" date="2020" name="G3 (Bethesda)">
        <title>Improved Reference Genome for Cyclotella cryptica CCMP332, a Model for Cell Wall Morphogenesis, Salinity Adaptation, and Lipid Production in Diatoms (Bacillariophyta).</title>
        <authorList>
            <person name="Roberts W.R."/>
            <person name="Downey K.M."/>
            <person name="Ruck E.C."/>
            <person name="Traller J.C."/>
            <person name="Alverson A.J."/>
        </authorList>
    </citation>
    <scope>NUCLEOTIDE SEQUENCE [LARGE SCALE GENOMIC DNA]</scope>
    <source>
        <strain evidence="2 3">CCMP332</strain>
    </source>
</reference>
<feature type="compositionally biased region" description="Basic and acidic residues" evidence="1">
    <location>
        <begin position="112"/>
        <end position="122"/>
    </location>
</feature>
<feature type="compositionally biased region" description="Polar residues" evidence="1">
    <location>
        <begin position="189"/>
        <end position="202"/>
    </location>
</feature>
<feature type="compositionally biased region" description="Basic and acidic residues" evidence="1">
    <location>
        <begin position="557"/>
        <end position="566"/>
    </location>
</feature>
<feature type="region of interest" description="Disordered" evidence="1">
    <location>
        <begin position="271"/>
        <end position="302"/>
    </location>
</feature>
<feature type="compositionally biased region" description="Polar residues" evidence="1">
    <location>
        <begin position="248"/>
        <end position="258"/>
    </location>
</feature>
<gene>
    <name evidence="2" type="ORF">HJC23_001748</name>
</gene>
<organism evidence="2 3">
    <name type="scientific">Cyclotella cryptica</name>
    <dbReference type="NCBI Taxonomy" id="29204"/>
    <lineage>
        <taxon>Eukaryota</taxon>
        <taxon>Sar</taxon>
        <taxon>Stramenopiles</taxon>
        <taxon>Ochrophyta</taxon>
        <taxon>Bacillariophyta</taxon>
        <taxon>Coscinodiscophyceae</taxon>
        <taxon>Thalassiosirophycidae</taxon>
        <taxon>Stephanodiscales</taxon>
        <taxon>Stephanodiscaceae</taxon>
        <taxon>Cyclotella</taxon>
    </lineage>
</organism>
<feature type="region of interest" description="Disordered" evidence="1">
    <location>
        <begin position="230"/>
        <end position="258"/>
    </location>
</feature>
<sequence length="765" mass="82768">MTASVTSAQPPASPTRPPPLSTTPRSLAAPTTTHLKSPNAAAAADLIRRLDTALHSVQSSSATSKDDAERARRNARAAGEVARRYGGKSGLVKGAKSSKSDPSKGNAIEGEGEQRSLLDIKRERRSRARMAAEARQRREYEMSGGGVVSSWGGVSPRGEWGAFHGPGDSVVAGSSNANAQSVHERSDETQTGDQPSSTASSRFTYSLPASVNAVVKASNDVGENTVQSAEAPIINEHDDERSHGFVVSNDTMSTTDGTVSTMDFEDAMEDHPTENAQGRDKSNAGQHATGETETGGNSTSYYDQQNQYYNQQQDGQHYYQPTEEQQMQSQYYYNQAESQTYATQQNQWNASEIQTAPTPTAANNKPTPSTAAANPTTKNYSLESSNAEDVLALSLELERTRAQLATTSHHLTTSQSHISTLQSHNAHLQSELTRLHSELESVRERSESEVHSYASKYNAEAMRASAAEEDATVALELAKDATAAKEECEEWLSRSLEEINLWKGRCGELERELAHYRSGQPSQSQRSPLSVVEEEEPKKLVRFAEDSPSSPLVSEDGAYHHHETPLRDVSPPSHPPTTPSSGTPVWSTPQTTPNKSAIASGRAFLHRASPVLSPNPRSQVQELLKRTAETRRILKERLGTPTTQPPSLPQGAISRIVSNGSMSVLNEDGFASRQGAACRSVGKTIRESGRRLKLAGKWWGGASKSLADGGSSSQSEPVIEGVAELESMVREYCGSVEGKIGSQNEKIEELLAFCDHLEKELMNGK</sequence>
<feature type="compositionally biased region" description="Pro residues" evidence="1">
    <location>
        <begin position="11"/>
        <end position="21"/>
    </location>
</feature>
<feature type="compositionally biased region" description="Low complexity" evidence="1">
    <location>
        <begin position="357"/>
        <end position="379"/>
    </location>
</feature>
<dbReference type="Proteomes" id="UP001516023">
    <property type="component" value="Unassembled WGS sequence"/>
</dbReference>
<dbReference type="EMBL" id="JABMIG020000021">
    <property type="protein sequence ID" value="KAL3802204.1"/>
    <property type="molecule type" value="Genomic_DNA"/>
</dbReference>
<evidence type="ECO:0000313" key="3">
    <source>
        <dbReference type="Proteomes" id="UP001516023"/>
    </source>
</evidence>
<feature type="compositionally biased region" description="Low complexity" evidence="1">
    <location>
        <begin position="579"/>
        <end position="589"/>
    </location>
</feature>
<feature type="compositionally biased region" description="Basic and acidic residues" evidence="1">
    <location>
        <begin position="536"/>
        <end position="545"/>
    </location>
</feature>
<dbReference type="AlphaFoldDB" id="A0ABD3QPS3"/>
<name>A0ABD3QPS3_9STRA</name>
<feature type="region of interest" description="Disordered" evidence="1">
    <location>
        <begin position="516"/>
        <end position="595"/>
    </location>
</feature>
<feature type="compositionally biased region" description="Basic and acidic residues" evidence="1">
    <location>
        <begin position="271"/>
        <end position="282"/>
    </location>
</feature>
<protein>
    <submittedName>
        <fullName evidence="2">Uncharacterized protein</fullName>
    </submittedName>
</protein>
<feature type="region of interest" description="Disordered" evidence="1">
    <location>
        <begin position="55"/>
        <end position="202"/>
    </location>
</feature>
<evidence type="ECO:0000313" key="2">
    <source>
        <dbReference type="EMBL" id="KAL3802204.1"/>
    </source>
</evidence>
<feature type="region of interest" description="Disordered" evidence="1">
    <location>
        <begin position="357"/>
        <end position="383"/>
    </location>
</feature>
<keyword evidence="3" id="KW-1185">Reference proteome</keyword>
<proteinExistence type="predicted"/>
<feature type="compositionally biased region" description="Low complexity" evidence="1">
    <location>
        <begin position="289"/>
        <end position="302"/>
    </location>
</feature>
<accession>A0ABD3QPS3</accession>